<protein>
    <submittedName>
        <fullName evidence="1">Uncharacterized protein</fullName>
    </submittedName>
</protein>
<comment type="caution">
    <text evidence="1">The sequence shown here is derived from an EMBL/GenBank/DDBJ whole genome shotgun (WGS) entry which is preliminary data.</text>
</comment>
<accession>A0ABR3M5F2</accession>
<sequence>MAFQDQHQYKHTILSCTVTSTQPHTRSLCIPLTPPGNDCPWAKEQFVCIRSEVFLMGLFSHSGNDVMYEGAVWFYNEGERDCSTLLFDLRYLPCLFSVFHPTSALTNSEEDR</sequence>
<proteinExistence type="predicted"/>
<gene>
    <name evidence="1" type="ORF">QQF64_010043</name>
</gene>
<evidence type="ECO:0000313" key="2">
    <source>
        <dbReference type="Proteomes" id="UP001558613"/>
    </source>
</evidence>
<dbReference type="EMBL" id="JAYMGO010000016">
    <property type="protein sequence ID" value="KAL1259466.1"/>
    <property type="molecule type" value="Genomic_DNA"/>
</dbReference>
<dbReference type="Proteomes" id="UP001558613">
    <property type="component" value="Unassembled WGS sequence"/>
</dbReference>
<evidence type="ECO:0000313" key="1">
    <source>
        <dbReference type="EMBL" id="KAL1259466.1"/>
    </source>
</evidence>
<keyword evidence="2" id="KW-1185">Reference proteome</keyword>
<reference evidence="1 2" key="1">
    <citation type="submission" date="2023-09" db="EMBL/GenBank/DDBJ databases">
        <authorList>
            <person name="Wang M."/>
        </authorList>
    </citation>
    <scope>NUCLEOTIDE SEQUENCE [LARGE SCALE GENOMIC DNA]</scope>
    <source>
        <strain evidence="1">GT-2023</strain>
        <tissue evidence="1">Liver</tissue>
    </source>
</reference>
<organism evidence="1 2">
    <name type="scientific">Cirrhinus molitorella</name>
    <name type="common">mud carp</name>
    <dbReference type="NCBI Taxonomy" id="172907"/>
    <lineage>
        <taxon>Eukaryota</taxon>
        <taxon>Metazoa</taxon>
        <taxon>Chordata</taxon>
        <taxon>Craniata</taxon>
        <taxon>Vertebrata</taxon>
        <taxon>Euteleostomi</taxon>
        <taxon>Actinopterygii</taxon>
        <taxon>Neopterygii</taxon>
        <taxon>Teleostei</taxon>
        <taxon>Ostariophysi</taxon>
        <taxon>Cypriniformes</taxon>
        <taxon>Cyprinidae</taxon>
        <taxon>Labeoninae</taxon>
        <taxon>Labeonini</taxon>
        <taxon>Cirrhinus</taxon>
    </lineage>
</organism>
<name>A0ABR3M5F2_9TELE</name>